<evidence type="ECO:0000313" key="1">
    <source>
        <dbReference type="EMBL" id="RVW30461.1"/>
    </source>
</evidence>
<protein>
    <submittedName>
        <fullName evidence="1">Uncharacterized protein</fullName>
    </submittedName>
</protein>
<organism evidence="1 2">
    <name type="scientific">Vitis vinifera</name>
    <name type="common">Grape</name>
    <dbReference type="NCBI Taxonomy" id="29760"/>
    <lineage>
        <taxon>Eukaryota</taxon>
        <taxon>Viridiplantae</taxon>
        <taxon>Streptophyta</taxon>
        <taxon>Embryophyta</taxon>
        <taxon>Tracheophyta</taxon>
        <taxon>Spermatophyta</taxon>
        <taxon>Magnoliopsida</taxon>
        <taxon>eudicotyledons</taxon>
        <taxon>Gunneridae</taxon>
        <taxon>Pentapetalae</taxon>
        <taxon>rosids</taxon>
        <taxon>Vitales</taxon>
        <taxon>Vitaceae</taxon>
        <taxon>Viteae</taxon>
        <taxon>Vitis</taxon>
    </lineage>
</organism>
<accession>A0A438D4W0</accession>
<name>A0A438D4W0_VITVI</name>
<proteinExistence type="predicted"/>
<dbReference type="EMBL" id="QGNW01001797">
    <property type="protein sequence ID" value="RVW30461.1"/>
    <property type="molecule type" value="Genomic_DNA"/>
</dbReference>
<sequence length="101" mass="11167">MEAKLLKAASPSVILPQGSKISKPSSYFTSKTNHCSSCRFPSLKNRVIQSIHVSPTPLRFKHTQSPLLPIYTFLFSAFGSLMSEIEFGLFSSIWSSGWVVA</sequence>
<dbReference type="AlphaFoldDB" id="A0A438D4W0"/>
<evidence type="ECO:0000313" key="2">
    <source>
        <dbReference type="Proteomes" id="UP000288805"/>
    </source>
</evidence>
<gene>
    <name evidence="1" type="ORF">CK203_090852</name>
</gene>
<comment type="caution">
    <text evidence="1">The sequence shown here is derived from an EMBL/GenBank/DDBJ whole genome shotgun (WGS) entry which is preliminary data.</text>
</comment>
<dbReference type="Proteomes" id="UP000288805">
    <property type="component" value="Unassembled WGS sequence"/>
</dbReference>
<reference evidence="1 2" key="1">
    <citation type="journal article" date="2018" name="PLoS Genet.">
        <title>Population sequencing reveals clonal diversity and ancestral inbreeding in the grapevine cultivar Chardonnay.</title>
        <authorList>
            <person name="Roach M.J."/>
            <person name="Johnson D.L."/>
            <person name="Bohlmann J."/>
            <person name="van Vuuren H.J."/>
            <person name="Jones S.J."/>
            <person name="Pretorius I.S."/>
            <person name="Schmidt S.A."/>
            <person name="Borneman A.R."/>
        </authorList>
    </citation>
    <scope>NUCLEOTIDE SEQUENCE [LARGE SCALE GENOMIC DNA]</scope>
    <source>
        <strain evidence="2">cv. Chardonnay</strain>
        <tissue evidence="1">Leaf</tissue>
    </source>
</reference>